<dbReference type="AlphaFoldDB" id="A0AAC9JH09"/>
<dbReference type="RefSeq" id="WP_071960965.1">
    <property type="nucleotide sequence ID" value="NZ_CP018025.1"/>
</dbReference>
<dbReference type="EMBL" id="CP018025">
    <property type="protein sequence ID" value="APD92351.1"/>
    <property type="molecule type" value="Genomic_DNA"/>
</dbReference>
<name>A0AAC9JH09_9ALTE</name>
<evidence type="ECO:0000313" key="2">
    <source>
        <dbReference type="Proteomes" id="UP000182101"/>
    </source>
</evidence>
<dbReference type="Proteomes" id="UP000182101">
    <property type="component" value="Plasmid pAMCP48-600"/>
</dbReference>
<accession>A0AAC9JH09</accession>
<sequence>MTVKSEGYGNYFNSEAAEVNLEDVLGNSESPIINLEPLRDVFGRDGKSELPSVLLRSYFALDSELQKKVVFIGSKEDVINLIDYLPEEKNTLLQNPSINQLLK</sequence>
<evidence type="ECO:0000313" key="1">
    <source>
        <dbReference type="EMBL" id="APD92351.1"/>
    </source>
</evidence>
<geneLocation type="plasmid" evidence="2">
    <name>pamcp48-600</name>
</geneLocation>
<organism evidence="1 2">
    <name type="scientific">Alteromonas mediterranea</name>
    <dbReference type="NCBI Taxonomy" id="314275"/>
    <lineage>
        <taxon>Bacteria</taxon>
        <taxon>Pseudomonadati</taxon>
        <taxon>Pseudomonadota</taxon>
        <taxon>Gammaproteobacteria</taxon>
        <taxon>Alteromonadales</taxon>
        <taxon>Alteromonadaceae</taxon>
        <taxon>Alteromonas/Salinimonas group</taxon>
        <taxon>Alteromonas</taxon>
    </lineage>
</organism>
<protein>
    <submittedName>
        <fullName evidence="1">Uncharacterized protein</fullName>
    </submittedName>
</protein>
<reference evidence="1 2" key="1">
    <citation type="submission" date="2016-11" db="EMBL/GenBank/DDBJ databases">
        <title>Networking in microbes: conjugative elements and plasmids in the genus Alteromonas.</title>
        <authorList>
            <person name="Lopez-Perez M."/>
            <person name="Ramon-Marco N."/>
            <person name="Rodriguez-Valera F."/>
        </authorList>
    </citation>
    <scope>NUCLEOTIDE SEQUENCE [LARGE SCALE GENOMIC DNA]</scope>
    <source>
        <strain evidence="1 2">CP48</strain>
        <plasmid evidence="2">pamcp48-600</plasmid>
    </source>
</reference>
<proteinExistence type="predicted"/>
<gene>
    <name evidence="1" type="ORF">BM524_20835</name>
</gene>
<keyword evidence="1" id="KW-0614">Plasmid</keyword>